<dbReference type="EMBL" id="HADY01008963">
    <property type="protein sequence ID" value="SBP47448.1"/>
    <property type="molecule type" value="Transcribed_RNA"/>
</dbReference>
<sequence>VLYRTKIEVGVVSCQCCGLESAPSKYEAGLLLLD</sequence>
<proteinExistence type="predicted"/>
<organism evidence="1">
    <name type="scientific">Nothobranchius furzeri</name>
    <name type="common">Turquoise killifish</name>
    <dbReference type="NCBI Taxonomy" id="105023"/>
    <lineage>
        <taxon>Eukaryota</taxon>
        <taxon>Metazoa</taxon>
        <taxon>Chordata</taxon>
        <taxon>Craniata</taxon>
        <taxon>Vertebrata</taxon>
        <taxon>Euteleostomi</taxon>
        <taxon>Actinopterygii</taxon>
        <taxon>Neopterygii</taxon>
        <taxon>Teleostei</taxon>
        <taxon>Neoteleostei</taxon>
        <taxon>Acanthomorphata</taxon>
        <taxon>Ovalentaria</taxon>
        <taxon>Atherinomorphae</taxon>
        <taxon>Cyprinodontiformes</taxon>
        <taxon>Nothobranchiidae</taxon>
        <taxon>Nothobranchius</taxon>
    </lineage>
</organism>
<reference evidence="1" key="2">
    <citation type="submission" date="2016-06" db="EMBL/GenBank/DDBJ databases">
        <title>The genome of a short-lived fish provides insights into sex chromosome evolution and the genetic control of aging.</title>
        <authorList>
            <person name="Reichwald K."/>
            <person name="Felder M."/>
            <person name="Petzold A."/>
            <person name="Koch P."/>
            <person name="Groth M."/>
            <person name="Platzer M."/>
        </authorList>
    </citation>
    <scope>NUCLEOTIDE SEQUENCE</scope>
    <source>
        <tissue evidence="1">Brain</tissue>
    </source>
</reference>
<gene>
    <name evidence="1" type="primary">FBXL4</name>
</gene>
<accession>A0A1A7ZYH9</accession>
<dbReference type="AlphaFoldDB" id="A0A1A7ZYH9"/>
<evidence type="ECO:0000313" key="1">
    <source>
        <dbReference type="EMBL" id="SBP47448.1"/>
    </source>
</evidence>
<feature type="non-terminal residue" evidence="1">
    <location>
        <position position="1"/>
    </location>
</feature>
<reference evidence="1" key="1">
    <citation type="submission" date="2016-05" db="EMBL/GenBank/DDBJ databases">
        <authorList>
            <person name="Lavstsen T."/>
            <person name="Jespersen J.S."/>
        </authorList>
    </citation>
    <scope>NUCLEOTIDE SEQUENCE</scope>
    <source>
        <tissue evidence="1">Brain</tissue>
    </source>
</reference>
<protein>
    <submittedName>
        <fullName evidence="1">F-box and leucine-rich repeat protein 4</fullName>
    </submittedName>
</protein>
<name>A0A1A7ZYH9_NOTFU</name>